<feature type="region of interest" description="Disordered" evidence="1">
    <location>
        <begin position="91"/>
        <end position="112"/>
    </location>
</feature>
<protein>
    <submittedName>
        <fullName evidence="2">Uncharacterized protein</fullName>
    </submittedName>
</protein>
<dbReference type="AlphaFoldDB" id="A0A2T7EI54"/>
<organism evidence="2 3">
    <name type="scientific">Panicum hallii var. hallii</name>
    <dbReference type="NCBI Taxonomy" id="1504633"/>
    <lineage>
        <taxon>Eukaryota</taxon>
        <taxon>Viridiplantae</taxon>
        <taxon>Streptophyta</taxon>
        <taxon>Embryophyta</taxon>
        <taxon>Tracheophyta</taxon>
        <taxon>Spermatophyta</taxon>
        <taxon>Magnoliopsida</taxon>
        <taxon>Liliopsida</taxon>
        <taxon>Poales</taxon>
        <taxon>Poaceae</taxon>
        <taxon>PACMAD clade</taxon>
        <taxon>Panicoideae</taxon>
        <taxon>Panicodae</taxon>
        <taxon>Paniceae</taxon>
        <taxon>Panicinae</taxon>
        <taxon>Panicum</taxon>
        <taxon>Panicum sect. Panicum</taxon>
    </lineage>
</organism>
<feature type="region of interest" description="Disordered" evidence="1">
    <location>
        <begin position="138"/>
        <end position="183"/>
    </location>
</feature>
<dbReference type="Gramene" id="PUZ67509">
    <property type="protein sequence ID" value="PUZ67509"/>
    <property type="gene ID" value="GQ55_3G441200"/>
</dbReference>
<evidence type="ECO:0000313" key="3">
    <source>
        <dbReference type="Proteomes" id="UP000244336"/>
    </source>
</evidence>
<keyword evidence="3" id="KW-1185">Reference proteome</keyword>
<sequence length="451" mass="47948">MTCIGTHKHVRSCTMHELHGTAVRRLEGEHAIAEVVEQVHVLLHVVADDGRLVHRQRRARPRRRVEQHHAVRSRVHGPPVVLRRHHHVAAAPSEVQHQRRHHRAGVSPRDAQVQPFDLRLQEAGTQLAHQLRPQRLARERGAGVDQHASGPYPSRDLPEAERRRGDGELGAAHGHPDQGQVVERAEGVVRGVLGEQYGCHRRVAVQTGGRADEQVARVDGVAQVGREAVGELGVAELGDQRERAAAEPDNAGRAVQGARREPRRGDAPEREAHVPRPERDDLGAEDPGDGAGAVGGEDGARRPVARALGLGAEGARRAVARHGLGGARPGRVVEGEVLAEAAGAAGGALRPDEVAAGVDDGLGALRRVTDAVLGDVLHLRPADGRGHPVRGRQAAVGALDGAAQALLRGAAVLGVEVGELEAEAGRGGGEPPQGGAEERETEQRLRHSYLK</sequence>
<evidence type="ECO:0000256" key="1">
    <source>
        <dbReference type="SAM" id="MobiDB-lite"/>
    </source>
</evidence>
<accession>A0A2T7EI54</accession>
<feature type="compositionally biased region" description="Basic and acidic residues" evidence="1">
    <location>
        <begin position="156"/>
        <end position="167"/>
    </location>
</feature>
<evidence type="ECO:0000313" key="2">
    <source>
        <dbReference type="EMBL" id="PUZ67509.1"/>
    </source>
</evidence>
<gene>
    <name evidence="2" type="ORF">GQ55_3G441200</name>
</gene>
<name>A0A2T7EI54_9POAL</name>
<feature type="compositionally biased region" description="Basic and acidic residues" evidence="1">
    <location>
        <begin position="258"/>
        <end position="282"/>
    </location>
</feature>
<proteinExistence type="predicted"/>
<feature type="region of interest" description="Disordered" evidence="1">
    <location>
        <begin position="422"/>
        <end position="451"/>
    </location>
</feature>
<reference evidence="2 3" key="1">
    <citation type="submission" date="2018-04" db="EMBL/GenBank/DDBJ databases">
        <title>WGS assembly of Panicum hallii var. hallii HAL2.</title>
        <authorList>
            <person name="Lovell J."/>
            <person name="Jenkins J."/>
            <person name="Lowry D."/>
            <person name="Mamidi S."/>
            <person name="Sreedasyam A."/>
            <person name="Weng X."/>
            <person name="Barry K."/>
            <person name="Bonette J."/>
            <person name="Campitelli B."/>
            <person name="Daum C."/>
            <person name="Gordon S."/>
            <person name="Gould B."/>
            <person name="Lipzen A."/>
            <person name="MacQueen A."/>
            <person name="Palacio-Mejia J."/>
            <person name="Plott C."/>
            <person name="Shakirov E."/>
            <person name="Shu S."/>
            <person name="Yoshinaga Y."/>
            <person name="Zane M."/>
            <person name="Rokhsar D."/>
            <person name="Grimwood J."/>
            <person name="Schmutz J."/>
            <person name="Juenger T."/>
        </authorList>
    </citation>
    <scope>NUCLEOTIDE SEQUENCE [LARGE SCALE GENOMIC DNA]</scope>
    <source>
        <strain evidence="3">cv. HAL2</strain>
    </source>
</reference>
<feature type="compositionally biased region" description="Basic and acidic residues" evidence="1">
    <location>
        <begin position="436"/>
        <end position="445"/>
    </location>
</feature>
<dbReference type="EMBL" id="CM009751">
    <property type="protein sequence ID" value="PUZ67509.1"/>
    <property type="molecule type" value="Genomic_DNA"/>
</dbReference>
<dbReference type="Proteomes" id="UP000244336">
    <property type="component" value="Chromosome 3"/>
</dbReference>
<feature type="region of interest" description="Disordered" evidence="1">
    <location>
        <begin position="239"/>
        <end position="300"/>
    </location>
</feature>